<evidence type="ECO:0000313" key="1">
    <source>
        <dbReference type="EMBL" id="CAD6504515.1"/>
    </source>
</evidence>
<name>A0A9W4GI38_BLUGR</name>
<organism evidence="1 2">
    <name type="scientific">Blumeria graminis f. sp. triticale</name>
    <dbReference type="NCBI Taxonomy" id="1689686"/>
    <lineage>
        <taxon>Eukaryota</taxon>
        <taxon>Fungi</taxon>
        <taxon>Dikarya</taxon>
        <taxon>Ascomycota</taxon>
        <taxon>Pezizomycotina</taxon>
        <taxon>Leotiomycetes</taxon>
        <taxon>Erysiphales</taxon>
        <taxon>Erysiphaceae</taxon>
        <taxon>Blumeria</taxon>
    </lineage>
</organism>
<dbReference type="Proteomes" id="UP000683417">
    <property type="component" value="Unassembled WGS sequence"/>
</dbReference>
<comment type="caution">
    <text evidence="1">The sequence shown here is derived from an EMBL/GenBank/DDBJ whole genome shotgun (WGS) entry which is preliminary data.</text>
</comment>
<proteinExistence type="predicted"/>
<dbReference type="EMBL" id="CAJHIT010000009">
    <property type="protein sequence ID" value="CAD6504515.1"/>
    <property type="molecule type" value="Genomic_DNA"/>
</dbReference>
<sequence>MYHNHSRDAT</sequence>
<feature type="non-terminal residue" evidence="1">
    <location>
        <position position="10"/>
    </location>
</feature>
<protein>
    <submittedName>
        <fullName evidence="1">BgTH12-00025</fullName>
    </submittedName>
</protein>
<evidence type="ECO:0000313" key="2">
    <source>
        <dbReference type="Proteomes" id="UP000683417"/>
    </source>
</evidence>
<accession>A0A9W4GI38</accession>
<gene>
    <name evidence="1" type="ORF">BGTH12_LOCUS5873</name>
</gene>
<reference evidence="1" key="1">
    <citation type="submission" date="2020-10" db="EMBL/GenBank/DDBJ databases">
        <authorList>
            <person name="Muller C M."/>
        </authorList>
    </citation>
    <scope>NUCLEOTIDE SEQUENCE</scope>
    <source>
        <strain evidence="1">THUN-12</strain>
    </source>
</reference>